<accession>A0A0M0JZ80</accession>
<evidence type="ECO:0008006" key="4">
    <source>
        <dbReference type="Google" id="ProtNLM"/>
    </source>
</evidence>
<keyword evidence="1" id="KW-0732">Signal</keyword>
<evidence type="ECO:0000313" key="2">
    <source>
        <dbReference type="EMBL" id="KOO31874.1"/>
    </source>
</evidence>
<reference evidence="3" key="1">
    <citation type="journal article" date="2015" name="PLoS Genet.">
        <title>Genome Sequence and Transcriptome Analyses of Chrysochromulina tobin: Metabolic Tools for Enhanced Algal Fitness in the Prominent Order Prymnesiales (Haptophyceae).</title>
        <authorList>
            <person name="Hovde B.T."/>
            <person name="Deodato C.R."/>
            <person name="Hunsperger H.M."/>
            <person name="Ryken S.A."/>
            <person name="Yost W."/>
            <person name="Jha R.K."/>
            <person name="Patterson J."/>
            <person name="Monnat R.J. Jr."/>
            <person name="Barlow S.B."/>
            <person name="Starkenburg S.R."/>
            <person name="Cattolico R.A."/>
        </authorList>
    </citation>
    <scope>NUCLEOTIDE SEQUENCE</scope>
    <source>
        <strain evidence="3">CCMP291</strain>
    </source>
</reference>
<name>A0A0M0JZ80_9EUKA</name>
<sequence length="147" mass="15077">MVRLLVLSFVALGTRAESATTQPFYGANRRELQTAVSTVVSLTSALANPDIGHIVMAPGTYVLSAELSITRSVIIEAAVAGSVVLDAQANEGRLRRVLNINPGSSGVVQVNALNITGGYADEGGGVDVFGGTVALSSCQIYSNAAPE</sequence>
<evidence type="ECO:0000313" key="3">
    <source>
        <dbReference type="Proteomes" id="UP000037460"/>
    </source>
</evidence>
<dbReference type="EMBL" id="JWZX01001911">
    <property type="protein sequence ID" value="KOO31874.1"/>
    <property type="molecule type" value="Genomic_DNA"/>
</dbReference>
<gene>
    <name evidence="2" type="ORF">Ctob_016122</name>
</gene>
<evidence type="ECO:0000256" key="1">
    <source>
        <dbReference type="SAM" id="SignalP"/>
    </source>
</evidence>
<dbReference type="InterPro" id="IPR011050">
    <property type="entry name" value="Pectin_lyase_fold/virulence"/>
</dbReference>
<feature type="chain" id="PRO_5005602230" description="Pectate lyase superfamily protein domain-containing protein" evidence="1">
    <location>
        <begin position="17"/>
        <end position="147"/>
    </location>
</feature>
<organism evidence="2 3">
    <name type="scientific">Chrysochromulina tobinii</name>
    <dbReference type="NCBI Taxonomy" id="1460289"/>
    <lineage>
        <taxon>Eukaryota</taxon>
        <taxon>Haptista</taxon>
        <taxon>Haptophyta</taxon>
        <taxon>Prymnesiophyceae</taxon>
        <taxon>Prymnesiales</taxon>
        <taxon>Chrysochromulinaceae</taxon>
        <taxon>Chrysochromulina</taxon>
    </lineage>
</organism>
<feature type="signal peptide" evidence="1">
    <location>
        <begin position="1"/>
        <end position="16"/>
    </location>
</feature>
<dbReference type="SUPFAM" id="SSF51126">
    <property type="entry name" value="Pectin lyase-like"/>
    <property type="match status" value="1"/>
</dbReference>
<keyword evidence="3" id="KW-1185">Reference proteome</keyword>
<proteinExistence type="predicted"/>
<comment type="caution">
    <text evidence="2">The sequence shown here is derived from an EMBL/GenBank/DDBJ whole genome shotgun (WGS) entry which is preliminary data.</text>
</comment>
<protein>
    <recommendedName>
        <fullName evidence="4">Pectate lyase superfamily protein domain-containing protein</fullName>
    </recommendedName>
</protein>
<feature type="non-terminal residue" evidence="2">
    <location>
        <position position="147"/>
    </location>
</feature>
<dbReference type="AlphaFoldDB" id="A0A0M0JZ80"/>
<dbReference type="Proteomes" id="UP000037460">
    <property type="component" value="Unassembled WGS sequence"/>
</dbReference>